<dbReference type="InterPro" id="IPR032816">
    <property type="entry name" value="VTT_dom"/>
</dbReference>
<sequence>MRIEAVILVFLGLLSLIRVETFANNGNARELHLFQDSLSINTLTQPQDTSKISNDSLEKLVPYLDDVDADSQDELYATYVLLIALSTFLSEDLAAIGAGLMAANAMIPFWPAAFAVIIGIFIGDFSLYLAGRWVGKPILKLPPFKWMIKEETLDASVKWFKSRGPYILFASRFIPGSRMPVYISAGILDTGFWTFMFYFGGTVLLWTPIFVWISMLTGHELLAFYEKYDQYVIWVIFAALLVFNGLYKIIPLMLTAAGRRVIWKKFRRLFRK</sequence>
<evidence type="ECO:0000313" key="8">
    <source>
        <dbReference type="EMBL" id="MFD2532195.1"/>
    </source>
</evidence>
<comment type="caution">
    <text evidence="8">The sequence shown here is derived from an EMBL/GenBank/DDBJ whole genome shotgun (WGS) entry which is preliminary data.</text>
</comment>
<accession>A0ABW5JKB7</accession>
<evidence type="ECO:0000256" key="5">
    <source>
        <dbReference type="ARBA" id="ARBA00023136"/>
    </source>
</evidence>
<protein>
    <submittedName>
        <fullName evidence="8">DedA family protein</fullName>
    </submittedName>
</protein>
<keyword evidence="2" id="KW-1003">Cell membrane</keyword>
<dbReference type="InterPro" id="IPR051311">
    <property type="entry name" value="DedA_domain"/>
</dbReference>
<keyword evidence="3 6" id="KW-0812">Transmembrane</keyword>
<evidence type="ECO:0000256" key="4">
    <source>
        <dbReference type="ARBA" id="ARBA00022989"/>
    </source>
</evidence>
<dbReference type="PANTHER" id="PTHR42709">
    <property type="entry name" value="ALKALINE PHOSPHATASE LIKE PROTEIN"/>
    <property type="match status" value="1"/>
</dbReference>
<evidence type="ECO:0000256" key="2">
    <source>
        <dbReference type="ARBA" id="ARBA00022475"/>
    </source>
</evidence>
<evidence type="ECO:0000256" key="3">
    <source>
        <dbReference type="ARBA" id="ARBA00022692"/>
    </source>
</evidence>
<dbReference type="RefSeq" id="WP_390300425.1">
    <property type="nucleotide sequence ID" value="NZ_JBHULI010000024.1"/>
</dbReference>
<feature type="transmembrane region" description="Helical" evidence="6">
    <location>
        <begin position="231"/>
        <end position="258"/>
    </location>
</feature>
<evidence type="ECO:0000313" key="9">
    <source>
        <dbReference type="Proteomes" id="UP001597460"/>
    </source>
</evidence>
<feature type="transmembrane region" description="Helical" evidence="6">
    <location>
        <begin position="181"/>
        <end position="211"/>
    </location>
</feature>
<evidence type="ECO:0000256" key="6">
    <source>
        <dbReference type="SAM" id="Phobius"/>
    </source>
</evidence>
<name>A0ABW5JKB7_9BACT</name>
<dbReference type="Pfam" id="PF09335">
    <property type="entry name" value="VTT_dom"/>
    <property type="match status" value="1"/>
</dbReference>
<keyword evidence="5 6" id="KW-0472">Membrane</keyword>
<evidence type="ECO:0000256" key="1">
    <source>
        <dbReference type="ARBA" id="ARBA00004651"/>
    </source>
</evidence>
<dbReference type="PANTHER" id="PTHR42709:SF6">
    <property type="entry name" value="UNDECAPRENYL PHOSPHATE TRANSPORTER A"/>
    <property type="match status" value="1"/>
</dbReference>
<keyword evidence="9" id="KW-1185">Reference proteome</keyword>
<reference evidence="9" key="1">
    <citation type="journal article" date="2019" name="Int. J. Syst. Evol. Microbiol.">
        <title>The Global Catalogue of Microorganisms (GCM) 10K type strain sequencing project: providing services to taxonomists for standard genome sequencing and annotation.</title>
        <authorList>
            <consortium name="The Broad Institute Genomics Platform"/>
            <consortium name="The Broad Institute Genome Sequencing Center for Infectious Disease"/>
            <person name="Wu L."/>
            <person name="Ma J."/>
        </authorList>
    </citation>
    <scope>NUCLEOTIDE SEQUENCE [LARGE SCALE GENOMIC DNA]</scope>
    <source>
        <strain evidence="9">KCTC 52042</strain>
    </source>
</reference>
<evidence type="ECO:0000259" key="7">
    <source>
        <dbReference type="Pfam" id="PF09335"/>
    </source>
</evidence>
<keyword evidence="4 6" id="KW-1133">Transmembrane helix</keyword>
<feature type="domain" description="VTT" evidence="7">
    <location>
        <begin position="100"/>
        <end position="212"/>
    </location>
</feature>
<organism evidence="8 9">
    <name type="scientific">Gracilimonas halophila</name>
    <dbReference type="NCBI Taxonomy" id="1834464"/>
    <lineage>
        <taxon>Bacteria</taxon>
        <taxon>Pseudomonadati</taxon>
        <taxon>Balneolota</taxon>
        <taxon>Balneolia</taxon>
        <taxon>Balneolales</taxon>
        <taxon>Balneolaceae</taxon>
        <taxon>Gracilimonas</taxon>
    </lineage>
</organism>
<comment type="subcellular location">
    <subcellularLocation>
        <location evidence="1">Cell membrane</location>
        <topology evidence="1">Multi-pass membrane protein</topology>
    </subcellularLocation>
</comment>
<feature type="transmembrane region" description="Helical" evidence="6">
    <location>
        <begin position="109"/>
        <end position="130"/>
    </location>
</feature>
<dbReference type="Proteomes" id="UP001597460">
    <property type="component" value="Unassembled WGS sequence"/>
</dbReference>
<proteinExistence type="predicted"/>
<dbReference type="EMBL" id="JBHULI010000024">
    <property type="protein sequence ID" value="MFD2532195.1"/>
    <property type="molecule type" value="Genomic_DNA"/>
</dbReference>
<gene>
    <name evidence="8" type="ORF">ACFSVN_07035</name>
</gene>